<evidence type="ECO:0000313" key="8">
    <source>
        <dbReference type="Proteomes" id="UP000316726"/>
    </source>
</evidence>
<name>A0A5B8MCM3_9CHLO</name>
<dbReference type="InterPro" id="IPR046341">
    <property type="entry name" value="SET_dom_sf"/>
</dbReference>
<dbReference type="GO" id="GO:0016279">
    <property type="term" value="F:protein-lysine N-methyltransferase activity"/>
    <property type="evidence" value="ECO:0007669"/>
    <property type="project" value="TreeGrafter"/>
</dbReference>
<reference evidence="7 8" key="1">
    <citation type="submission" date="2018-07" db="EMBL/GenBank/DDBJ databases">
        <title>The complete nuclear genome of the prasinophyte Chloropicon primus (CCMP1205).</title>
        <authorList>
            <person name="Pombert J.-F."/>
            <person name="Otis C."/>
            <person name="Turmel M."/>
            <person name="Lemieux C."/>
        </authorList>
    </citation>
    <scope>NUCLEOTIDE SEQUENCE [LARGE SCALE GENOMIC DNA]</scope>
    <source>
        <strain evidence="7 8">CCMP1205</strain>
    </source>
</reference>
<dbReference type="AlphaFoldDB" id="A0A5B8MCM3"/>
<dbReference type="SUPFAM" id="SSF81822">
    <property type="entry name" value="RuBisCo LSMT C-terminal, substrate-binding domain"/>
    <property type="match status" value="1"/>
</dbReference>
<dbReference type="InterPro" id="IPR015353">
    <property type="entry name" value="Rubisco_LSMT_subst-bd"/>
</dbReference>
<dbReference type="Pfam" id="PF09273">
    <property type="entry name" value="Rubis-subs-bind"/>
    <property type="match status" value="1"/>
</dbReference>
<keyword evidence="8" id="KW-1185">Reference proteome</keyword>
<keyword evidence="5" id="KW-0732">Signal</keyword>
<keyword evidence="3" id="KW-0949">S-adenosyl-L-methionine</keyword>
<feature type="coiled-coil region" evidence="4">
    <location>
        <begin position="792"/>
        <end position="853"/>
    </location>
</feature>
<evidence type="ECO:0000313" key="7">
    <source>
        <dbReference type="EMBL" id="QDZ18139.1"/>
    </source>
</evidence>
<dbReference type="EMBL" id="CP031034">
    <property type="protein sequence ID" value="QDZ18139.1"/>
    <property type="molecule type" value="Genomic_DNA"/>
</dbReference>
<dbReference type="Gene3D" id="3.90.1410.10">
    <property type="entry name" value="set domain protein methyltransferase, domain 1"/>
    <property type="match status" value="1"/>
</dbReference>
<feature type="chain" id="PRO_5022921027" evidence="5">
    <location>
        <begin position="25"/>
        <end position="1102"/>
    </location>
</feature>
<accession>A0A5B8MCM3</accession>
<dbReference type="STRING" id="1764295.A0A5B8MCM3"/>
<feature type="signal peptide" evidence="5">
    <location>
        <begin position="1"/>
        <end position="24"/>
    </location>
</feature>
<dbReference type="PANTHER" id="PTHR13271">
    <property type="entry name" value="UNCHARACTERIZED PUTATIVE METHYLTRANSFERASE"/>
    <property type="match status" value="1"/>
</dbReference>
<keyword evidence="2" id="KW-0808">Transferase</keyword>
<sequence>MMRWRRNLTLVLLVLAFCAGAAHGSRDEAAEEFSISSPDEIDELVATAVRESRKELKDGENALDPKGPMFKSAEESARRRLVYKESPTLFQRKQDLLGDMRSQILQLSGRTQDAEDGDDDDDHKKKREVVEAYETGLVGRYEEDFVDLFLSEAAAATGNGTTPGGVALRSQAEVFMDTVKLGRDITDGAISLAGALPSSEAEPLSSVNIVKVPWLAAVGLAEEKPKDHGVNETAFEEWYGGKMGGKVSYVTRSQEVGQASPLGVLVAEEDVKKGDVLLEMPLKCILNQLSLRNRRIRAGFVGEKLKEAFAHNPEWGLSVALLFELAQHRHGDGSKWGAFLDTLEMRLLGTPMVQELEGTFAAELLRIEEEEVQEGYRWVSSEVCKSDNSGICNRKGGGRSTSGVFTSQDFRWALSVVKQNAVPLKLETTGREYLSLIPYANLAQHDPDAGGEVVLSLKNVAEFRAGVDVAAFHPVKLTKGTFTDAESFLRYHLVSEHVNRFNHVRLKIPGGGQADDQLIYKVQSLRDWRKAVGLPPRAADLWRAASQLNLYGEDEEEQNYMDRQNRLTSGTNLEPITRAEQLMLTGKAKTNEEAALMIKPAPGSEVLESKYSESQLYSAPDLEEDISLEMAAKNLKEAAHQLHISVALNLTGEGSVGKVVNDTRNFFLYGTAPSRGLDAIDEMLIKKMDVLSVCGGPRDFVIQAKNVSEELLCAMRVSLSNETELNLIEASFNRSMGITKSNEMLMLQTLEGSVRGLLRKHITSTEEDEAQLESDDLSAKKRFAVTLRLREKELLQSALAFLEDEIEGLEGKDPDFFQVAALLLQEEEKQRRLEDLQQKLGEERERLSKKAEIVSVTINVQKAGEPDSVESANLTIYEGDDLGDRVREFGDKHALDQVARKRLEMHVKNNIPPREPIVALLQTITQHGSLEPLGLARGENATDKVERFLLTQGVLEESEDKFKTLAQELEEKLRSRSSARLLVEIPVVAPDGRKLTLHIREGEQHDMLEFMRVFAKYAKLPSSSIQPLAQEALRRLPPAILQVPINLGGSRQLSLRVASGDVERLEEVISSFCDRHAIQDESAQQQIMRNVLSKIHPGASLL</sequence>
<organism evidence="7 8">
    <name type="scientific">Chloropicon primus</name>
    <dbReference type="NCBI Taxonomy" id="1764295"/>
    <lineage>
        <taxon>Eukaryota</taxon>
        <taxon>Viridiplantae</taxon>
        <taxon>Chlorophyta</taxon>
        <taxon>Chloropicophyceae</taxon>
        <taxon>Chloropicales</taxon>
        <taxon>Chloropicaceae</taxon>
        <taxon>Chloropicon</taxon>
    </lineage>
</organism>
<proteinExistence type="predicted"/>
<evidence type="ECO:0000256" key="3">
    <source>
        <dbReference type="ARBA" id="ARBA00022691"/>
    </source>
</evidence>
<protein>
    <submittedName>
        <fullName evidence="7">Rubisco LSMT substrate-binding domain-containing protein</fullName>
    </submittedName>
</protein>
<dbReference type="Proteomes" id="UP000316726">
    <property type="component" value="Chromosome 1"/>
</dbReference>
<keyword evidence="1" id="KW-0489">Methyltransferase</keyword>
<dbReference type="SUPFAM" id="SSF82199">
    <property type="entry name" value="SET domain"/>
    <property type="match status" value="1"/>
</dbReference>
<evidence type="ECO:0000256" key="4">
    <source>
        <dbReference type="SAM" id="Coils"/>
    </source>
</evidence>
<dbReference type="CDD" id="cd10527">
    <property type="entry name" value="SET_LSMT"/>
    <property type="match status" value="1"/>
</dbReference>
<evidence type="ECO:0000256" key="1">
    <source>
        <dbReference type="ARBA" id="ARBA00022603"/>
    </source>
</evidence>
<keyword evidence="4" id="KW-0175">Coiled coil</keyword>
<evidence type="ECO:0000259" key="6">
    <source>
        <dbReference type="Pfam" id="PF09273"/>
    </source>
</evidence>
<dbReference type="OrthoDB" id="441812at2759"/>
<evidence type="ECO:0000256" key="2">
    <source>
        <dbReference type="ARBA" id="ARBA00022679"/>
    </source>
</evidence>
<evidence type="ECO:0000256" key="5">
    <source>
        <dbReference type="SAM" id="SignalP"/>
    </source>
</evidence>
<dbReference type="InterPro" id="IPR036464">
    <property type="entry name" value="Rubisco_LSMT_subst-bd_sf"/>
</dbReference>
<dbReference type="Gene3D" id="3.90.1420.10">
    <property type="entry name" value="Rubisco LSMT, substrate-binding domain"/>
    <property type="match status" value="1"/>
</dbReference>
<gene>
    <name evidence="7" type="ORF">A3770_01p06570</name>
</gene>
<dbReference type="GO" id="GO:0032259">
    <property type="term" value="P:methylation"/>
    <property type="evidence" value="ECO:0007669"/>
    <property type="project" value="UniProtKB-KW"/>
</dbReference>
<feature type="domain" description="Rubisco LSMT substrate-binding" evidence="6">
    <location>
        <begin position="684"/>
        <end position="795"/>
    </location>
</feature>
<dbReference type="InterPro" id="IPR050600">
    <property type="entry name" value="SETD3_SETD6_MTase"/>
</dbReference>